<name>A0A0D6JFV5_9HYPH</name>
<protein>
    <submittedName>
        <fullName evidence="1">Uncharacterized protein</fullName>
    </submittedName>
</protein>
<evidence type="ECO:0000313" key="2">
    <source>
        <dbReference type="Proteomes" id="UP000033187"/>
    </source>
</evidence>
<gene>
    <name evidence="1" type="ORF">YBN1229_v1_2020</name>
</gene>
<dbReference type="KEGG" id="fiy:BN1229_v1_2020"/>
<proteinExistence type="predicted"/>
<evidence type="ECO:0000313" key="1">
    <source>
        <dbReference type="EMBL" id="CPR19128.1"/>
    </source>
</evidence>
<organism evidence="1 2">
    <name type="scientific">Candidatus Filomicrobium marinum</name>
    <dbReference type="NCBI Taxonomy" id="1608628"/>
    <lineage>
        <taxon>Bacteria</taxon>
        <taxon>Pseudomonadati</taxon>
        <taxon>Pseudomonadota</taxon>
        <taxon>Alphaproteobacteria</taxon>
        <taxon>Hyphomicrobiales</taxon>
        <taxon>Hyphomicrobiaceae</taxon>
        <taxon>Filomicrobium</taxon>
    </lineage>
</organism>
<dbReference type="KEGG" id="fil:BN1229_v1_2017"/>
<dbReference type="EMBL" id="LN829119">
    <property type="protein sequence ID" value="CPR19128.1"/>
    <property type="molecule type" value="Genomic_DNA"/>
</dbReference>
<dbReference type="RefSeq" id="WP_052743813.1">
    <property type="nucleotide sequence ID" value="NZ_LN829118.1"/>
</dbReference>
<dbReference type="AlphaFoldDB" id="A0A0D6JFV5"/>
<dbReference type="Proteomes" id="UP000033187">
    <property type="component" value="Chromosome 1"/>
</dbReference>
<reference evidence="2" key="1">
    <citation type="submission" date="2015-02" db="EMBL/GenBank/DDBJ databases">
        <authorList>
            <person name="Chooi Y.-H."/>
        </authorList>
    </citation>
    <scope>NUCLEOTIDE SEQUENCE [LARGE SCALE GENOMIC DNA]</scope>
    <source>
        <strain evidence="2">strain Y</strain>
    </source>
</reference>
<accession>A0A0D6JFV5</accession>
<keyword evidence="2" id="KW-1185">Reference proteome</keyword>
<dbReference type="OrthoDB" id="7063057at2"/>
<sequence length="144" mass="16586">MTYCQRCGRDVCKPCTPKPVNDNKRTVIVASDDELLRRSHFQRLATATRSLGMSRREIPNWIADTIYGFRGKIAWPGGKPFEVDDEDIDAAFNDDGSFRWLSGFMYFDDVDPKQNPQRRILTRLRLIDLAFRISNPVRAGFIAK</sequence>